<reference evidence="1" key="1">
    <citation type="journal article" date="2019" name="bioRxiv">
        <title>The Genome of the Zebra Mussel, Dreissena polymorpha: A Resource for Invasive Species Research.</title>
        <authorList>
            <person name="McCartney M.A."/>
            <person name="Auch B."/>
            <person name="Kono T."/>
            <person name="Mallez S."/>
            <person name="Zhang Y."/>
            <person name="Obille A."/>
            <person name="Becker A."/>
            <person name="Abrahante J.E."/>
            <person name="Garbe J."/>
            <person name="Badalamenti J.P."/>
            <person name="Herman A."/>
            <person name="Mangelson H."/>
            <person name="Liachko I."/>
            <person name="Sullivan S."/>
            <person name="Sone E.D."/>
            <person name="Koren S."/>
            <person name="Silverstein K.A.T."/>
            <person name="Beckman K.B."/>
            <person name="Gohl D.M."/>
        </authorList>
    </citation>
    <scope>NUCLEOTIDE SEQUENCE</scope>
    <source>
        <strain evidence="1">Duluth1</strain>
        <tissue evidence="1">Whole animal</tissue>
    </source>
</reference>
<proteinExistence type="predicted"/>
<protein>
    <submittedName>
        <fullName evidence="1">Uncharacterized protein</fullName>
    </submittedName>
</protein>
<dbReference type="Proteomes" id="UP000828390">
    <property type="component" value="Unassembled WGS sequence"/>
</dbReference>
<dbReference type="EMBL" id="JAIWYP010000003">
    <property type="protein sequence ID" value="KAH3850400.1"/>
    <property type="molecule type" value="Genomic_DNA"/>
</dbReference>
<dbReference type="AlphaFoldDB" id="A0A9D4L213"/>
<name>A0A9D4L213_DREPO</name>
<evidence type="ECO:0000313" key="1">
    <source>
        <dbReference type="EMBL" id="KAH3850400.1"/>
    </source>
</evidence>
<sequence length="129" mass="14020">MEGKIGVTSADKIIEEIGGCGRFQWRLSALIHAMKTVVAFCMVASVIMSKKPTAWWCRTPYDLNATGLIVDVTASCASRPNATNCFLKTCRPGNASNCEAYEYDNSPSTLVTEVSAMLIVFFTNALINV</sequence>
<keyword evidence="2" id="KW-1185">Reference proteome</keyword>
<accession>A0A9D4L213</accession>
<gene>
    <name evidence="1" type="ORF">DPMN_092811</name>
</gene>
<reference evidence="1" key="2">
    <citation type="submission" date="2020-11" db="EMBL/GenBank/DDBJ databases">
        <authorList>
            <person name="McCartney M.A."/>
            <person name="Auch B."/>
            <person name="Kono T."/>
            <person name="Mallez S."/>
            <person name="Becker A."/>
            <person name="Gohl D.M."/>
            <person name="Silverstein K.A.T."/>
            <person name="Koren S."/>
            <person name="Bechman K.B."/>
            <person name="Herman A."/>
            <person name="Abrahante J.E."/>
            <person name="Garbe J."/>
        </authorList>
    </citation>
    <scope>NUCLEOTIDE SEQUENCE</scope>
    <source>
        <strain evidence="1">Duluth1</strain>
        <tissue evidence="1">Whole animal</tissue>
    </source>
</reference>
<comment type="caution">
    <text evidence="1">The sequence shown here is derived from an EMBL/GenBank/DDBJ whole genome shotgun (WGS) entry which is preliminary data.</text>
</comment>
<organism evidence="1 2">
    <name type="scientific">Dreissena polymorpha</name>
    <name type="common">Zebra mussel</name>
    <name type="synonym">Mytilus polymorpha</name>
    <dbReference type="NCBI Taxonomy" id="45954"/>
    <lineage>
        <taxon>Eukaryota</taxon>
        <taxon>Metazoa</taxon>
        <taxon>Spiralia</taxon>
        <taxon>Lophotrochozoa</taxon>
        <taxon>Mollusca</taxon>
        <taxon>Bivalvia</taxon>
        <taxon>Autobranchia</taxon>
        <taxon>Heteroconchia</taxon>
        <taxon>Euheterodonta</taxon>
        <taxon>Imparidentia</taxon>
        <taxon>Neoheterodontei</taxon>
        <taxon>Myida</taxon>
        <taxon>Dreissenoidea</taxon>
        <taxon>Dreissenidae</taxon>
        <taxon>Dreissena</taxon>
    </lineage>
</organism>
<evidence type="ECO:0000313" key="2">
    <source>
        <dbReference type="Proteomes" id="UP000828390"/>
    </source>
</evidence>